<dbReference type="PANTHER" id="PTHR43493">
    <property type="entry name" value="DNA GYRASE/TOPOISOMERASE SUBUNIT A"/>
    <property type="match status" value="1"/>
</dbReference>
<dbReference type="Gene3D" id="2.120.10.90">
    <property type="entry name" value="DNA gyrase/topoisomerase IV, subunit A, C-terminal"/>
    <property type="match status" value="1"/>
</dbReference>
<organism evidence="12 13">
    <name type="scientific">Methanimicrococcus blatticola</name>
    <dbReference type="NCBI Taxonomy" id="91560"/>
    <lineage>
        <taxon>Archaea</taxon>
        <taxon>Methanobacteriati</taxon>
        <taxon>Methanobacteriota</taxon>
        <taxon>Stenosarchaea group</taxon>
        <taxon>Methanomicrobia</taxon>
        <taxon>Methanosarcinales</taxon>
        <taxon>Methanosarcinaceae</taxon>
        <taxon>Methanimicrococcus</taxon>
    </lineage>
</organism>
<evidence type="ECO:0000256" key="10">
    <source>
        <dbReference type="SAM" id="MobiDB-lite"/>
    </source>
</evidence>
<evidence type="ECO:0000256" key="1">
    <source>
        <dbReference type="ARBA" id="ARBA00000185"/>
    </source>
</evidence>
<feature type="compositionally biased region" description="Acidic residues" evidence="10">
    <location>
        <begin position="40"/>
        <end position="50"/>
    </location>
</feature>
<proteinExistence type="inferred from homology"/>
<protein>
    <recommendedName>
        <fullName evidence="9">DNA gyrase subunit A</fullName>
        <ecNumber evidence="9">5.6.2.2</ecNumber>
    </recommendedName>
</protein>
<feature type="active site" description="O-(5'-phospho-DNA)-tyrosine intermediate" evidence="9">
    <location>
        <position position="175"/>
    </location>
</feature>
<gene>
    <name evidence="9" type="primary">gyrA</name>
    <name evidence="12" type="ORF">C7391_0365</name>
</gene>
<keyword evidence="13" id="KW-1185">Reference proteome</keyword>
<comment type="subunit">
    <text evidence="9">Heterotetramer, composed of two GyrA and two GyrB chains. In the heterotetramer, GyrA contains the active site tyrosine that forms a transient covalent intermediate with DNA, while GyrB binds cofactors and catalyzes ATP hydrolysis.</text>
</comment>
<evidence type="ECO:0000256" key="9">
    <source>
        <dbReference type="HAMAP-Rule" id="MF_01897"/>
    </source>
</evidence>
<dbReference type="EC" id="5.6.2.2" evidence="9"/>
<dbReference type="Gene3D" id="3.30.1360.40">
    <property type="match status" value="1"/>
</dbReference>
<reference evidence="12 13" key="1">
    <citation type="submission" date="2019-03" db="EMBL/GenBank/DDBJ databases">
        <title>Genomic Encyclopedia of Type Strains, Phase IV (KMG-IV): sequencing the most valuable type-strain genomes for metagenomic binning, comparative biology and taxonomic classification.</title>
        <authorList>
            <person name="Goeker M."/>
        </authorList>
    </citation>
    <scope>NUCLEOTIDE SEQUENCE [LARGE SCALE GENOMIC DNA]</scope>
    <source>
        <strain evidence="12 13">DSM 13328</strain>
    </source>
</reference>
<feature type="compositionally biased region" description="Low complexity" evidence="10">
    <location>
        <begin position="1"/>
        <end position="13"/>
    </location>
</feature>
<dbReference type="GO" id="GO:0005694">
    <property type="term" value="C:chromosome"/>
    <property type="evidence" value="ECO:0007669"/>
    <property type="project" value="InterPro"/>
</dbReference>
<keyword evidence="3 9" id="KW-0547">Nucleotide-binding</keyword>
<dbReference type="GO" id="GO:0003677">
    <property type="term" value="F:DNA binding"/>
    <property type="evidence" value="ECO:0007669"/>
    <property type="project" value="UniProtKB-UniRule"/>
</dbReference>
<dbReference type="InterPro" id="IPR006691">
    <property type="entry name" value="GyrA/parC_rep"/>
</dbReference>
<feature type="region of interest" description="Disordered" evidence="10">
    <location>
        <begin position="1"/>
        <end position="52"/>
    </location>
</feature>
<dbReference type="GO" id="GO:0003918">
    <property type="term" value="F:DNA topoisomerase type II (double strand cut, ATP-hydrolyzing) activity"/>
    <property type="evidence" value="ECO:0007669"/>
    <property type="project" value="UniProtKB-UniRule"/>
</dbReference>
<dbReference type="AlphaFoldDB" id="A0A484F670"/>
<dbReference type="Gene3D" id="3.90.199.10">
    <property type="entry name" value="Topoisomerase II, domain 5"/>
    <property type="match status" value="1"/>
</dbReference>
<evidence type="ECO:0000259" key="11">
    <source>
        <dbReference type="PROSITE" id="PS52040"/>
    </source>
</evidence>
<dbReference type="InterPro" id="IPR013758">
    <property type="entry name" value="Topo_IIA_A/C_ab"/>
</dbReference>
<dbReference type="InterPro" id="IPR005743">
    <property type="entry name" value="GyrA"/>
</dbReference>
<dbReference type="SUPFAM" id="SSF56719">
    <property type="entry name" value="Type II DNA topoisomerase"/>
    <property type="match status" value="1"/>
</dbReference>
<dbReference type="NCBIfam" id="NF004043">
    <property type="entry name" value="PRK05560.1"/>
    <property type="match status" value="1"/>
</dbReference>
<dbReference type="FunFam" id="3.90.199.10:FF:000001">
    <property type="entry name" value="DNA gyrase subunit A"/>
    <property type="match status" value="1"/>
</dbReference>
<evidence type="ECO:0000313" key="13">
    <source>
        <dbReference type="Proteomes" id="UP000294855"/>
    </source>
</evidence>
<feature type="region of interest" description="Disordered" evidence="10">
    <location>
        <begin position="862"/>
        <end position="911"/>
    </location>
</feature>
<dbReference type="FunFam" id="3.30.1360.40:FF:000002">
    <property type="entry name" value="DNA gyrase subunit A"/>
    <property type="match status" value="1"/>
</dbReference>
<dbReference type="CDD" id="cd00187">
    <property type="entry name" value="TOP4c"/>
    <property type="match status" value="1"/>
</dbReference>
<dbReference type="EMBL" id="SNYS01000005">
    <property type="protein sequence ID" value="TDQ71259.1"/>
    <property type="molecule type" value="Genomic_DNA"/>
</dbReference>
<feature type="compositionally biased region" description="Basic and acidic residues" evidence="10">
    <location>
        <begin position="15"/>
        <end position="25"/>
    </location>
</feature>
<dbReference type="Pfam" id="PF03989">
    <property type="entry name" value="DNA_gyraseA_C"/>
    <property type="match status" value="6"/>
</dbReference>
<keyword evidence="6 9" id="KW-0238">DNA-binding</keyword>
<keyword evidence="9" id="KW-0963">Cytoplasm</keyword>
<dbReference type="GO" id="GO:0005737">
    <property type="term" value="C:cytoplasm"/>
    <property type="evidence" value="ECO:0007669"/>
    <property type="project" value="UniProtKB-SubCell"/>
</dbReference>
<comment type="catalytic activity">
    <reaction evidence="1 9">
        <text>ATP-dependent breakage, passage and rejoining of double-stranded DNA.</text>
        <dbReference type="EC" id="5.6.2.2"/>
    </reaction>
</comment>
<evidence type="ECO:0000256" key="8">
    <source>
        <dbReference type="ARBA" id="ARBA00063644"/>
    </source>
</evidence>
<dbReference type="InterPro" id="IPR013757">
    <property type="entry name" value="Topo_IIA_A_a_sf"/>
</dbReference>
<comment type="subunit">
    <text evidence="8">Heterotetramer composed of ParC and ParE.</text>
</comment>
<dbReference type="InterPro" id="IPR035516">
    <property type="entry name" value="Gyrase/topoIV_suA_C"/>
</dbReference>
<evidence type="ECO:0000256" key="5">
    <source>
        <dbReference type="ARBA" id="ARBA00023029"/>
    </source>
</evidence>
<sequence length="911" mass="101863">MDENQNNQQQAQQHVLDEYIRRSELPDDVDEETKNVPVENGEDGGDDEDGIPVIDEEHVSVKPVFLYDEMKTSYIQYAMSVIIGRALPDARDGLKPVHRRILYSMKENGVTSDKPMKKSAHVVGDVLGKYHPHGDSSVYDALVRLEQDFSLRYPLIDGQGNFGSIDGDEAAAMRYTEVRLGKISAEMLEDLDKDTVDFRPNYDESLQEPAVLPAKLPNLLINGSTGIAVGMATNMPPHNISEVIDATVMMIDNPEADVPELMTVIHGPDFPTSAVILGNEGIINAYKTGRGSVRIQAVSHIEEMRGNRQKIVVTELPYQVNKARLVETIAELVRDKKVTGISDLRDESNREGIRLVLELTGGTNADVLMNQLYKHTQLQTSFGIINLAIVDGVPRVMGIRQLLKIYLKHRMEVIQRKTLFDLKSAREREHILNGLKIALDNIDPVIELIKASADTQTAKEGLMEKFGLDEIQSKAILEMRLQRLTGMEIQKILDELEDVLAKIKELETIAGSDEIKYGIIRDELMEMKEKYGDDRRTKIIHGGFDIDNEDLIQREDVIITMTNRGYIKRLSANTYSRQRRGGKGIIGMETKEEDVVVNLFVSSTHNYILFFTNKGRVYWKKGYEIPEGSRTSKGKSIVNFLDLKEDEYVTASIPVSEFKEGQYLMMVTKQGTVKKTPLTDFKNPRKAGIIATTLMPNDELVNVIQTDDNKEVVMVSRGGKAVRFDEKEVRPMGRSARGVIGMRLVKQDDAVVSMDIVNPEEALLTITENGFGKVTAFDEYIKKHRGTQGVMSIVTDDRNGRVVAVKSVGRDDELIITSTEGIIIKIRVGELREQGRNTKGVRIMKLAENDKVVSVAAVKQPIEGEEDGIDPAGETATDPIAEDSGFVQGTLDVDSDEPTRFEDETEPEQTE</sequence>
<feature type="domain" description="Topo IIA-type catalytic" evidence="11">
    <location>
        <begin position="87"/>
        <end position="551"/>
    </location>
</feature>
<dbReference type="Pfam" id="PF00521">
    <property type="entry name" value="DNA_topoisoIV"/>
    <property type="match status" value="1"/>
</dbReference>
<dbReference type="InterPro" id="IPR050220">
    <property type="entry name" value="Type_II_DNA_Topoisomerases"/>
</dbReference>
<dbReference type="GO" id="GO:0006265">
    <property type="term" value="P:DNA topological change"/>
    <property type="evidence" value="ECO:0007669"/>
    <property type="project" value="UniProtKB-UniRule"/>
</dbReference>
<evidence type="ECO:0000256" key="2">
    <source>
        <dbReference type="ARBA" id="ARBA00008263"/>
    </source>
</evidence>
<dbReference type="NCBIfam" id="NF004044">
    <property type="entry name" value="PRK05561.1"/>
    <property type="match status" value="1"/>
</dbReference>
<dbReference type="RefSeq" id="WP_133516831.1">
    <property type="nucleotide sequence ID" value="NZ_JAHDUW010000001.1"/>
</dbReference>
<dbReference type="InterPro" id="IPR013760">
    <property type="entry name" value="Topo_IIA-like_dom_sf"/>
</dbReference>
<dbReference type="GO" id="GO:0005524">
    <property type="term" value="F:ATP binding"/>
    <property type="evidence" value="ECO:0007669"/>
    <property type="project" value="UniProtKB-UniRule"/>
</dbReference>
<keyword evidence="4 9" id="KW-0067">ATP-binding</keyword>
<dbReference type="Proteomes" id="UP000294855">
    <property type="component" value="Unassembled WGS sequence"/>
</dbReference>
<dbReference type="GO" id="GO:0009330">
    <property type="term" value="C:DNA topoisomerase type II (double strand cut, ATP-hydrolyzing) complex"/>
    <property type="evidence" value="ECO:0007669"/>
    <property type="project" value="TreeGrafter"/>
</dbReference>
<comment type="similarity">
    <text evidence="2 9">Belongs to the type II topoisomerase GyrA/ParC subunit family.</text>
</comment>
<dbReference type="HAMAP" id="MF_01897">
    <property type="entry name" value="GyrA"/>
    <property type="match status" value="1"/>
</dbReference>
<comment type="function">
    <text evidence="9">A type II topoisomerase that negatively supercoils closed circular double-stranded (ds) DNA in an ATP-dependent manner to modulate DNA topology and maintain chromosomes in an underwound state. Negative supercoiling favors strand separation, and DNA replication, transcription, recombination and repair, all of which involve strand separation. Also able to catalyze the interconversion of other topological isomers of dsDNA rings, including catenanes and knotted rings. Type II topoisomerases break and join 2 DNA strands simultaneously in an ATP-dependent manner.</text>
</comment>
<dbReference type="FunFam" id="2.120.10.90:FF:000005">
    <property type="entry name" value="DNA topoisomerase 4 subunit A"/>
    <property type="match status" value="1"/>
</dbReference>
<comment type="caution">
    <text evidence="12">The sequence shown here is derived from an EMBL/GenBank/DDBJ whole genome shotgun (WGS) entry which is preliminary data.</text>
</comment>
<dbReference type="PANTHER" id="PTHR43493:SF5">
    <property type="entry name" value="DNA GYRASE SUBUNIT A, CHLOROPLASTIC_MITOCHONDRIAL"/>
    <property type="match status" value="1"/>
</dbReference>
<accession>A0A484F670</accession>
<comment type="subcellular location">
    <subcellularLocation>
        <location evidence="9">Cytoplasm</location>
    </subcellularLocation>
</comment>
<dbReference type="InterPro" id="IPR002205">
    <property type="entry name" value="Topo_IIA_dom_A"/>
</dbReference>
<dbReference type="SMART" id="SM00434">
    <property type="entry name" value="TOP4c"/>
    <property type="match status" value="1"/>
</dbReference>
<dbReference type="NCBIfam" id="TIGR01063">
    <property type="entry name" value="gyrA"/>
    <property type="match status" value="1"/>
</dbReference>
<evidence type="ECO:0000256" key="6">
    <source>
        <dbReference type="ARBA" id="ARBA00023125"/>
    </source>
</evidence>
<dbReference type="FunFam" id="1.10.268.10:FF:000001">
    <property type="entry name" value="DNA gyrase subunit A"/>
    <property type="match status" value="1"/>
</dbReference>
<feature type="short sequence motif" description="GyrA-box" evidence="9">
    <location>
        <begin position="578"/>
        <end position="584"/>
    </location>
</feature>
<comment type="miscellaneous">
    <text evidence="9">Few gyrases are as efficient as E.coli at forming negative supercoils. Not all organisms have 2 type II topoisomerases; in organisms with a single type II topoisomerase this enzyme also has to decatenate newly replicated chromosomes.</text>
</comment>
<evidence type="ECO:0000313" key="12">
    <source>
        <dbReference type="EMBL" id="TDQ71259.1"/>
    </source>
</evidence>
<dbReference type="Gene3D" id="1.10.268.10">
    <property type="entry name" value="Topoisomerase, domain 3"/>
    <property type="match status" value="1"/>
</dbReference>
<dbReference type="GO" id="GO:0006261">
    <property type="term" value="P:DNA-templated DNA replication"/>
    <property type="evidence" value="ECO:0007669"/>
    <property type="project" value="UniProtKB-UniRule"/>
</dbReference>
<keyword evidence="5 9" id="KW-0799">Topoisomerase</keyword>
<evidence type="ECO:0000256" key="7">
    <source>
        <dbReference type="ARBA" id="ARBA00023235"/>
    </source>
</evidence>
<dbReference type="OrthoDB" id="371943at2157"/>
<keyword evidence="7 9" id="KW-0413">Isomerase</keyword>
<dbReference type="PROSITE" id="PS52040">
    <property type="entry name" value="TOPO_IIA"/>
    <property type="match status" value="1"/>
</dbReference>
<evidence type="ECO:0000256" key="4">
    <source>
        <dbReference type="ARBA" id="ARBA00022840"/>
    </source>
</evidence>
<name>A0A484F670_9EURY</name>
<evidence type="ECO:0000256" key="3">
    <source>
        <dbReference type="ARBA" id="ARBA00022741"/>
    </source>
</evidence>
<dbReference type="SUPFAM" id="SSF101904">
    <property type="entry name" value="GyrA/ParC C-terminal domain-like"/>
    <property type="match status" value="1"/>
</dbReference>